<keyword evidence="6 9" id="KW-0324">Glycolysis</keyword>
<feature type="binding site" evidence="9 13">
    <location>
        <position position="402"/>
    </location>
    <ligand>
        <name>Mn(2+)</name>
        <dbReference type="ChEBI" id="CHEBI:29035"/>
        <label>1</label>
    </ligand>
</feature>
<dbReference type="UniPathway" id="UPA00109">
    <property type="reaction ID" value="UER00186"/>
</dbReference>
<gene>
    <name evidence="9" type="primary">gpmI</name>
    <name evidence="16" type="ORF">OB69_11700</name>
</gene>
<feature type="binding site" evidence="9 12">
    <location>
        <position position="183"/>
    </location>
    <ligand>
        <name>substrate</name>
    </ligand>
</feature>
<dbReference type="GO" id="GO:0030145">
    <property type="term" value="F:manganese ion binding"/>
    <property type="evidence" value="ECO:0007669"/>
    <property type="project" value="UniProtKB-UniRule"/>
</dbReference>
<accession>A0A0L8AJT2</accession>
<dbReference type="Gene3D" id="3.40.720.10">
    <property type="entry name" value="Alkaline Phosphatase, subunit A"/>
    <property type="match status" value="1"/>
</dbReference>
<dbReference type="SUPFAM" id="SSF64158">
    <property type="entry name" value="2,3-Bisphosphoglycerate-independent phosphoglycerate mutase, substrate-binding domain"/>
    <property type="match status" value="1"/>
</dbReference>
<evidence type="ECO:0000256" key="8">
    <source>
        <dbReference type="ARBA" id="ARBA00023235"/>
    </source>
</evidence>
<dbReference type="PANTHER" id="PTHR31637:SF0">
    <property type="entry name" value="2,3-BISPHOSPHOGLYCERATE-INDEPENDENT PHOSPHOGLYCERATE MUTASE"/>
    <property type="match status" value="1"/>
</dbReference>
<comment type="catalytic activity">
    <reaction evidence="1 9">
        <text>(2R)-2-phosphoglycerate = (2R)-3-phosphoglycerate</text>
        <dbReference type="Rhea" id="RHEA:15901"/>
        <dbReference type="ChEBI" id="CHEBI:58272"/>
        <dbReference type="ChEBI" id="CHEBI:58289"/>
        <dbReference type="EC" id="5.4.2.12"/>
    </reaction>
</comment>
<feature type="binding site" evidence="9 13">
    <location>
        <position position="457"/>
    </location>
    <ligand>
        <name>Mn(2+)</name>
        <dbReference type="ChEBI" id="CHEBI:29035"/>
        <label>1</label>
    </ligand>
</feature>
<dbReference type="GO" id="GO:0005829">
    <property type="term" value="C:cytosol"/>
    <property type="evidence" value="ECO:0007669"/>
    <property type="project" value="TreeGrafter"/>
</dbReference>
<feature type="binding site" evidence="9 12">
    <location>
        <begin position="152"/>
        <end position="153"/>
    </location>
    <ligand>
        <name>substrate</name>
    </ligand>
</feature>
<protein>
    <recommendedName>
        <fullName evidence="9 10">2,3-bisphosphoglycerate-independent phosphoglycerate mutase</fullName>
        <shortName evidence="9">BPG-independent PGAM</shortName>
        <shortName evidence="9">Phosphoglyceromutase</shortName>
        <shortName evidence="9">iPGM</shortName>
        <ecNumber evidence="9 10">5.4.2.12</ecNumber>
    </recommendedName>
</protein>
<dbReference type="FunFam" id="3.40.1450.10:FF:000002">
    <property type="entry name" value="2,3-bisphosphoglycerate-independent phosphoglycerate mutase"/>
    <property type="match status" value="1"/>
</dbReference>
<evidence type="ECO:0000313" key="17">
    <source>
        <dbReference type="Proteomes" id="UP000036908"/>
    </source>
</evidence>
<evidence type="ECO:0000256" key="11">
    <source>
        <dbReference type="PIRSR" id="PIRSR001492-1"/>
    </source>
</evidence>
<dbReference type="InterPro" id="IPR011258">
    <property type="entry name" value="BPG-indep_PGM_N"/>
</dbReference>
<dbReference type="InterPro" id="IPR017850">
    <property type="entry name" value="Alkaline_phosphatase_core_sf"/>
</dbReference>
<evidence type="ECO:0000259" key="14">
    <source>
        <dbReference type="Pfam" id="PF01676"/>
    </source>
</evidence>
<comment type="subunit">
    <text evidence="9">Monomer.</text>
</comment>
<evidence type="ECO:0000256" key="3">
    <source>
        <dbReference type="ARBA" id="ARBA00004798"/>
    </source>
</evidence>
<dbReference type="PATRIC" id="fig|1566026.4.peg.628"/>
<name>A0A0L8AJT2_9BACT</name>
<dbReference type="InterPro" id="IPR006124">
    <property type="entry name" value="Metalloenzyme"/>
</dbReference>
<evidence type="ECO:0000256" key="10">
    <source>
        <dbReference type="NCBIfam" id="TIGR01307"/>
    </source>
</evidence>
<evidence type="ECO:0000256" key="2">
    <source>
        <dbReference type="ARBA" id="ARBA00002315"/>
    </source>
</evidence>
<keyword evidence="7 9" id="KW-0464">Manganese</keyword>
<dbReference type="Gene3D" id="3.40.1450.10">
    <property type="entry name" value="BPG-independent phosphoglycerate mutase, domain B"/>
    <property type="match status" value="1"/>
</dbReference>
<evidence type="ECO:0000256" key="6">
    <source>
        <dbReference type="ARBA" id="ARBA00023152"/>
    </source>
</evidence>
<comment type="cofactor">
    <cofactor evidence="9">
        <name>Mn(2+)</name>
        <dbReference type="ChEBI" id="CHEBI:29035"/>
    </cofactor>
    <text evidence="9">Binds 2 manganese ions per subunit.</text>
</comment>
<keyword evidence="8 9" id="KW-0413">Isomerase</keyword>
<comment type="caution">
    <text evidence="16">The sequence shown here is derived from an EMBL/GenBank/DDBJ whole genome shotgun (WGS) entry which is preliminary data.</text>
</comment>
<feature type="binding site" evidence="9 12">
    <location>
        <position position="331"/>
    </location>
    <ligand>
        <name>substrate</name>
    </ligand>
</feature>
<dbReference type="SUPFAM" id="SSF53649">
    <property type="entry name" value="Alkaline phosphatase-like"/>
    <property type="match status" value="1"/>
</dbReference>
<comment type="function">
    <text evidence="2 9">Catalyzes the interconversion of 2-phosphoglycerate and 3-phosphoglycerate.</text>
</comment>
<dbReference type="OrthoDB" id="9800863at2"/>
<keyword evidence="5 9" id="KW-0479">Metal-binding</keyword>
<evidence type="ECO:0000256" key="13">
    <source>
        <dbReference type="PIRSR" id="PIRSR001492-3"/>
    </source>
</evidence>
<evidence type="ECO:0000256" key="9">
    <source>
        <dbReference type="HAMAP-Rule" id="MF_01038"/>
    </source>
</evidence>
<evidence type="ECO:0000256" key="4">
    <source>
        <dbReference type="ARBA" id="ARBA00008819"/>
    </source>
</evidence>
<evidence type="ECO:0000256" key="1">
    <source>
        <dbReference type="ARBA" id="ARBA00000370"/>
    </source>
</evidence>
<dbReference type="RefSeq" id="WP_053223921.1">
    <property type="nucleotide sequence ID" value="NZ_JSVA01000012.1"/>
</dbReference>
<dbReference type="PANTHER" id="PTHR31637">
    <property type="entry name" value="2,3-BISPHOSPHOGLYCERATE-INDEPENDENT PHOSPHOGLYCERATE MUTASE"/>
    <property type="match status" value="1"/>
</dbReference>
<feature type="domain" description="BPG-independent PGAM N-terminal" evidence="15">
    <location>
        <begin position="81"/>
        <end position="294"/>
    </location>
</feature>
<dbReference type="PIRSF" id="PIRSF001492">
    <property type="entry name" value="IPGAM"/>
    <property type="match status" value="1"/>
</dbReference>
<dbReference type="GO" id="GO:0006007">
    <property type="term" value="P:glucose catabolic process"/>
    <property type="evidence" value="ECO:0007669"/>
    <property type="project" value="InterPro"/>
</dbReference>
<feature type="binding site" evidence="9 13">
    <location>
        <position position="440"/>
    </location>
    <ligand>
        <name>Mn(2+)</name>
        <dbReference type="ChEBI" id="CHEBI:29035"/>
        <label>2</label>
    </ligand>
</feature>
<feature type="binding site" evidence="9 12">
    <location>
        <position position="189"/>
    </location>
    <ligand>
        <name>substrate</name>
    </ligand>
</feature>
<feature type="binding site" evidence="9 12">
    <location>
        <position position="122"/>
    </location>
    <ligand>
        <name>substrate</name>
    </ligand>
</feature>
<proteinExistence type="inferred from homology"/>
<dbReference type="Pfam" id="PF01676">
    <property type="entry name" value="Metalloenzyme"/>
    <property type="match status" value="1"/>
</dbReference>
<organism evidence="16 17">
    <name type="scientific">Roseivirga seohaensis subsp. aquiponti</name>
    <dbReference type="NCBI Taxonomy" id="1566026"/>
    <lineage>
        <taxon>Bacteria</taxon>
        <taxon>Pseudomonadati</taxon>
        <taxon>Bacteroidota</taxon>
        <taxon>Cytophagia</taxon>
        <taxon>Cytophagales</taxon>
        <taxon>Roseivirgaceae</taxon>
        <taxon>Roseivirga</taxon>
    </lineage>
</organism>
<dbReference type="AlphaFoldDB" id="A0A0L8AJT2"/>
<dbReference type="HAMAP" id="MF_01038">
    <property type="entry name" value="GpmI"/>
    <property type="match status" value="1"/>
</dbReference>
<dbReference type="EC" id="5.4.2.12" evidence="9 10"/>
<comment type="pathway">
    <text evidence="3 9">Carbohydrate degradation; glycolysis; pyruvate from D-glyceraldehyde 3-phosphate: step 3/5.</text>
</comment>
<evidence type="ECO:0000313" key="16">
    <source>
        <dbReference type="EMBL" id="KOF02440.1"/>
    </source>
</evidence>
<feature type="binding site" evidence="9 13">
    <location>
        <position position="61"/>
    </location>
    <ligand>
        <name>Mn(2+)</name>
        <dbReference type="ChEBI" id="CHEBI:29035"/>
        <label>2</label>
    </ligand>
</feature>
<keyword evidence="17" id="KW-1185">Reference proteome</keyword>
<evidence type="ECO:0000256" key="5">
    <source>
        <dbReference type="ARBA" id="ARBA00022723"/>
    </source>
</evidence>
<evidence type="ECO:0000256" key="7">
    <source>
        <dbReference type="ARBA" id="ARBA00023211"/>
    </source>
</evidence>
<dbReference type="Pfam" id="PF06415">
    <property type="entry name" value="iPGM_N"/>
    <property type="match status" value="1"/>
</dbReference>
<feature type="binding site" evidence="9 13">
    <location>
        <position position="398"/>
    </location>
    <ligand>
        <name>Mn(2+)</name>
        <dbReference type="ChEBI" id="CHEBI:29035"/>
        <label>1</label>
    </ligand>
</feature>
<feature type="binding site" evidence="9 12">
    <location>
        <begin position="258"/>
        <end position="261"/>
    </location>
    <ligand>
        <name>substrate</name>
    </ligand>
</feature>
<evidence type="ECO:0000259" key="15">
    <source>
        <dbReference type="Pfam" id="PF06415"/>
    </source>
</evidence>
<evidence type="ECO:0000256" key="12">
    <source>
        <dbReference type="PIRSR" id="PIRSR001492-2"/>
    </source>
</evidence>
<dbReference type="GO" id="GO:0006096">
    <property type="term" value="P:glycolytic process"/>
    <property type="evidence" value="ECO:0007669"/>
    <property type="project" value="UniProtKB-UniRule"/>
</dbReference>
<dbReference type="CDD" id="cd16010">
    <property type="entry name" value="iPGM"/>
    <property type="match status" value="1"/>
</dbReference>
<reference evidence="17" key="1">
    <citation type="submission" date="2014-11" db="EMBL/GenBank/DDBJ databases">
        <title>Genome sequencing of Roseivirga sp. D-25.</title>
        <authorList>
            <person name="Selvaratnam C."/>
            <person name="Thevarajoo S."/>
            <person name="Goh K.M."/>
            <person name="Eee R."/>
            <person name="Chan K.-G."/>
            <person name="Chong C.S."/>
        </authorList>
    </citation>
    <scope>NUCLEOTIDE SEQUENCE [LARGE SCALE GENOMIC DNA]</scope>
    <source>
        <strain evidence="17">D-25</strain>
    </source>
</reference>
<feature type="active site" description="Phosphoserine intermediate" evidence="9 11">
    <location>
        <position position="61"/>
    </location>
</feature>
<dbReference type="GO" id="GO:0004619">
    <property type="term" value="F:phosphoglycerate mutase activity"/>
    <property type="evidence" value="ECO:0007669"/>
    <property type="project" value="UniProtKB-UniRule"/>
</dbReference>
<feature type="binding site" evidence="9 13">
    <location>
        <position position="439"/>
    </location>
    <ligand>
        <name>Mn(2+)</name>
        <dbReference type="ChEBI" id="CHEBI:29035"/>
        <label>2</label>
    </ligand>
</feature>
<sequence>MEKRVLLMILDGWGLGTDSTVSAIDHAKTPVIDSLYSKYAHSKLEASGLAVGLPAGQMGNSEVGHMNIGAGRVVYQDLVKVNKAVEENTLADNPSLKAALSYAKTNSKKIHFLGLLSDGGVHSHINHLKALLSIAGDQGLKDVFVHAFTDGRDTDPKGGIKYMADLEAHMEKTTGKVASVIGRYYAMDRDNRWERIKLAYDAMVKGAGVNSENISESIAKSYIEGVTDEFIIPIIHTENGAPLATIEEDDVVIYFNFRTDRGREITQALTQRDFPDQEMKAMKLYFVTLTNYDDSFSGVKVMFDKDNLKNTLGEVISEAGKKQIRIAETEKYPHVTFFFSGGREVPFKGEKRILCPSPKVATYDLQPEMSANDIKDEIVIELDKREVDFVCLNFANPDMVGHTGDFDAAVKACETVDKCAGEVIDSALKNGYTTIVIADHGNSDIMVNPDGSPNTAHTTNLVPCILVDKELKPQMKDGKLGDLAPTILTLMGLEIPEEMSGDILL</sequence>
<feature type="binding site" evidence="9 13">
    <location>
        <position position="11"/>
    </location>
    <ligand>
        <name>Mn(2+)</name>
        <dbReference type="ChEBI" id="CHEBI:29035"/>
        <label>2</label>
    </ligand>
</feature>
<feature type="domain" description="Metalloenzyme" evidence="14">
    <location>
        <begin position="3"/>
        <end position="494"/>
    </location>
</feature>
<comment type="similarity">
    <text evidence="4 9">Belongs to the BPG-independent phosphoglycerate mutase family.</text>
</comment>
<dbReference type="NCBIfam" id="TIGR01307">
    <property type="entry name" value="pgm_bpd_ind"/>
    <property type="match status" value="1"/>
</dbReference>
<dbReference type="EMBL" id="JSVA01000012">
    <property type="protein sequence ID" value="KOF02440.1"/>
    <property type="molecule type" value="Genomic_DNA"/>
</dbReference>
<dbReference type="InterPro" id="IPR005995">
    <property type="entry name" value="Pgm_bpd_ind"/>
</dbReference>
<dbReference type="Proteomes" id="UP000036908">
    <property type="component" value="Unassembled WGS sequence"/>
</dbReference>
<dbReference type="InterPro" id="IPR036646">
    <property type="entry name" value="PGAM_B_sf"/>
</dbReference>